<proteinExistence type="predicted"/>
<gene>
    <name evidence="1" type="ORF">CVT26_014849</name>
</gene>
<dbReference type="InParanoid" id="A0A409XX19"/>
<dbReference type="AlphaFoldDB" id="A0A409XX19"/>
<dbReference type="Proteomes" id="UP000284706">
    <property type="component" value="Unassembled WGS sequence"/>
</dbReference>
<dbReference type="OrthoDB" id="2745898at2759"/>
<reference evidence="1 2" key="1">
    <citation type="journal article" date="2018" name="Evol. Lett.">
        <title>Horizontal gene cluster transfer increased hallucinogenic mushroom diversity.</title>
        <authorList>
            <person name="Reynolds H.T."/>
            <person name="Vijayakumar V."/>
            <person name="Gluck-Thaler E."/>
            <person name="Korotkin H.B."/>
            <person name="Matheny P.B."/>
            <person name="Slot J.C."/>
        </authorList>
    </citation>
    <scope>NUCLEOTIDE SEQUENCE [LARGE SCALE GENOMIC DNA]</scope>
    <source>
        <strain evidence="1 2">SRW20</strain>
    </source>
</reference>
<protein>
    <recommendedName>
        <fullName evidence="3">F-box domain-containing protein</fullName>
    </recommendedName>
</protein>
<dbReference type="EMBL" id="NHYE01001430">
    <property type="protein sequence ID" value="PPQ95275.1"/>
    <property type="molecule type" value="Genomic_DNA"/>
</dbReference>
<organism evidence="1 2">
    <name type="scientific">Gymnopilus dilepis</name>
    <dbReference type="NCBI Taxonomy" id="231916"/>
    <lineage>
        <taxon>Eukaryota</taxon>
        <taxon>Fungi</taxon>
        <taxon>Dikarya</taxon>
        <taxon>Basidiomycota</taxon>
        <taxon>Agaricomycotina</taxon>
        <taxon>Agaricomycetes</taxon>
        <taxon>Agaricomycetidae</taxon>
        <taxon>Agaricales</taxon>
        <taxon>Agaricineae</taxon>
        <taxon>Hymenogastraceae</taxon>
        <taxon>Gymnopilus</taxon>
    </lineage>
</organism>
<evidence type="ECO:0008006" key="3">
    <source>
        <dbReference type="Google" id="ProtNLM"/>
    </source>
</evidence>
<keyword evidence="2" id="KW-1185">Reference proteome</keyword>
<name>A0A409XX19_9AGAR</name>
<evidence type="ECO:0000313" key="1">
    <source>
        <dbReference type="EMBL" id="PPQ95275.1"/>
    </source>
</evidence>
<accession>A0A409XX19</accession>
<evidence type="ECO:0000313" key="2">
    <source>
        <dbReference type="Proteomes" id="UP000284706"/>
    </source>
</evidence>
<comment type="caution">
    <text evidence="1">The sequence shown here is derived from an EMBL/GenBank/DDBJ whole genome shotgun (WGS) entry which is preliminary data.</text>
</comment>
<sequence length="437" mass="49696">MVQAYILQLAQELIDDILDHVFANEGLRRMKACALTCKAFRLRSQMHIFSTIKLRSDICKEGQRGERIKGLLNILHSSPDLAKHIYAIHLGIWSFDSAWIAECPPFRELMALLNKFGCRPKELEVEGLDPFVSQSFPDTPHHPTSFEDNIFLPFLAPSIVCLRLFMVNNIPPTVISSCVNLKRLRLVCTELKTRDNTCTLEPYTMTPYPKIDTLEFDRPTGTMMTILDTFEDRSVLVNLTELRVLHSTINVKNAPYVTKIIKASANYLEEVQFCCSSEYGSLYYLEEDEVIPPFDFSRVPRLRVLAINTAVETTPSLRTAHKILTHIYTILTTIPTTNMIERLNYCAFLDMAEFKTFFGDDPTWGLLDSEIARIASSGRRLAVGYSLHVLSSLSYEQGDPGEAAMLELKDLVKRCFPQCTSLPNVCLEVYTYLEHAL</sequence>